<evidence type="ECO:0000256" key="3">
    <source>
        <dbReference type="ARBA" id="ARBA00022729"/>
    </source>
</evidence>
<dbReference type="EMBL" id="RJVI01000002">
    <property type="protein sequence ID" value="ROR32124.1"/>
    <property type="molecule type" value="Genomic_DNA"/>
</dbReference>
<dbReference type="InterPro" id="IPR038484">
    <property type="entry name" value="MucB/RseB_C_sf"/>
</dbReference>
<keyword evidence="4" id="KW-0574">Periplasm</keyword>
<feature type="domain" description="MucB/RseB N-terminal" evidence="5">
    <location>
        <begin position="15"/>
        <end position="189"/>
    </location>
</feature>
<dbReference type="GO" id="GO:0030288">
    <property type="term" value="C:outer membrane-bounded periplasmic space"/>
    <property type="evidence" value="ECO:0007669"/>
    <property type="project" value="TreeGrafter"/>
</dbReference>
<feature type="domain" description="MucB/RseB C-terminal" evidence="6">
    <location>
        <begin position="210"/>
        <end position="304"/>
    </location>
</feature>
<dbReference type="PANTHER" id="PTHR38782">
    <property type="match status" value="1"/>
</dbReference>
<evidence type="ECO:0000313" key="7">
    <source>
        <dbReference type="EMBL" id="ROR32124.1"/>
    </source>
</evidence>
<evidence type="ECO:0000259" key="5">
    <source>
        <dbReference type="Pfam" id="PF03888"/>
    </source>
</evidence>
<dbReference type="Pfam" id="PF17188">
    <property type="entry name" value="MucB_RseB_C"/>
    <property type="match status" value="1"/>
</dbReference>
<evidence type="ECO:0000256" key="4">
    <source>
        <dbReference type="ARBA" id="ARBA00022764"/>
    </source>
</evidence>
<evidence type="ECO:0000259" key="6">
    <source>
        <dbReference type="Pfam" id="PF17188"/>
    </source>
</evidence>
<dbReference type="PANTHER" id="PTHR38782:SF1">
    <property type="entry name" value="SIGMA-E FACTOR REGULATORY PROTEIN RSEB"/>
    <property type="match status" value="1"/>
</dbReference>
<name>A0A3N1XZU1_9GAMM</name>
<comment type="similarity">
    <text evidence="2">Belongs to the RseB family.</text>
</comment>
<dbReference type="GO" id="GO:0032885">
    <property type="term" value="P:regulation of polysaccharide biosynthetic process"/>
    <property type="evidence" value="ECO:0007669"/>
    <property type="project" value="TreeGrafter"/>
</dbReference>
<dbReference type="InterPro" id="IPR033436">
    <property type="entry name" value="MucB/RseB_C"/>
</dbReference>
<protein>
    <submittedName>
        <fullName evidence="7">MucB/RseB-like sigma(E) regulatory protein</fullName>
    </submittedName>
</protein>
<evidence type="ECO:0000256" key="1">
    <source>
        <dbReference type="ARBA" id="ARBA00004418"/>
    </source>
</evidence>
<reference evidence="7 8" key="1">
    <citation type="submission" date="2018-11" db="EMBL/GenBank/DDBJ databases">
        <title>Genomic Encyclopedia of Type Strains, Phase IV (KMG-IV): sequencing the most valuable type-strain genomes for metagenomic binning, comparative biology and taxonomic classification.</title>
        <authorList>
            <person name="Goeker M."/>
        </authorList>
    </citation>
    <scope>NUCLEOTIDE SEQUENCE [LARGE SCALE GENOMIC DNA]</scope>
    <source>
        <strain evidence="7 8">DSM 100275</strain>
    </source>
</reference>
<dbReference type="GO" id="GO:0045152">
    <property type="term" value="F:antisigma factor binding"/>
    <property type="evidence" value="ECO:0007669"/>
    <property type="project" value="TreeGrafter"/>
</dbReference>
<evidence type="ECO:0000313" key="8">
    <source>
        <dbReference type="Proteomes" id="UP000276634"/>
    </source>
</evidence>
<gene>
    <name evidence="7" type="ORF">EDC57_1315</name>
</gene>
<dbReference type="Pfam" id="PF03888">
    <property type="entry name" value="MucB_RseB"/>
    <property type="match status" value="1"/>
</dbReference>
<proteinExistence type="inferred from homology"/>
<dbReference type="AlphaFoldDB" id="A0A3N1XZU1"/>
<evidence type="ECO:0000256" key="2">
    <source>
        <dbReference type="ARBA" id="ARBA00008150"/>
    </source>
</evidence>
<dbReference type="InterPro" id="IPR033434">
    <property type="entry name" value="MucB/RseB_N"/>
</dbReference>
<keyword evidence="3" id="KW-0732">Signal</keyword>
<organism evidence="7 8">
    <name type="scientific">Inmirania thermothiophila</name>
    <dbReference type="NCBI Taxonomy" id="1750597"/>
    <lineage>
        <taxon>Bacteria</taxon>
        <taxon>Pseudomonadati</taxon>
        <taxon>Pseudomonadota</taxon>
        <taxon>Gammaproteobacteria</taxon>
        <taxon>Chromatiales</taxon>
        <taxon>Ectothiorhodospiraceae</taxon>
        <taxon>Inmirania</taxon>
    </lineage>
</organism>
<dbReference type="PIRSF" id="PIRSF005427">
    <property type="entry name" value="RseB"/>
    <property type="match status" value="1"/>
</dbReference>
<dbReference type="InterPro" id="IPR005588">
    <property type="entry name" value="MucB_RseB"/>
</dbReference>
<accession>A0A3N1XZU1</accession>
<comment type="caution">
    <text evidence="7">The sequence shown here is derived from an EMBL/GenBank/DDBJ whole genome shotgun (WGS) entry which is preliminary data.</text>
</comment>
<keyword evidence="8" id="KW-1185">Reference proteome</keyword>
<dbReference type="Gene3D" id="2.50.20.10">
    <property type="entry name" value="Lipoprotein localisation LolA/LolB/LppX"/>
    <property type="match status" value="1"/>
</dbReference>
<dbReference type="Proteomes" id="UP000276634">
    <property type="component" value="Unassembled WGS sequence"/>
</dbReference>
<sequence length="307" mass="32768">MLLQAAVAAAAAGDDARLWLDRMAEALRRLDYEGVFVYRHGGGMTTMALVHGRVGGVERERLYALDGAPREIVRDGDGLTYVLPDGGAVRIPEGVPPATLGWRLAGGLDAVEAGYRLHTAGEGRVAGRRAVVVAIEPRDRYRYGYRLWLDREHALPLRVELREGGRVLETVLFTSLRVGGAIPRERFEAAPGGTRLRMHEVPAAGPQADPGRWRLGRLPPGFRLVGRGMTRLPGAGDEAVHLLISDGLAAVSVYVEEAGAAGGLEGLVRMGAVSAYGRILDGHRVTAVGEVPPPTVRMVAEGIEEGG</sequence>
<dbReference type="CDD" id="cd16327">
    <property type="entry name" value="RseB"/>
    <property type="match status" value="1"/>
</dbReference>
<comment type="subcellular location">
    <subcellularLocation>
        <location evidence="1">Periplasm</location>
    </subcellularLocation>
</comment>
<dbReference type="Gene3D" id="3.30.200.100">
    <property type="entry name" value="MucB/RseB, C-terminal domain"/>
    <property type="match status" value="1"/>
</dbReference>